<evidence type="ECO:0000313" key="1">
    <source>
        <dbReference type="EMBL" id="SDE96343.1"/>
    </source>
</evidence>
<keyword evidence="2" id="KW-1185">Reference proteome</keyword>
<dbReference type="EMBL" id="FNAP01000018">
    <property type="protein sequence ID" value="SDE96343.1"/>
    <property type="molecule type" value="Genomic_DNA"/>
</dbReference>
<gene>
    <name evidence="1" type="ORF">SAMN05421720_11839</name>
</gene>
<accession>A0A1G7H7P1</accession>
<organism evidence="1 2">
    <name type="scientific">Rhodospira trueperi</name>
    <dbReference type="NCBI Taxonomy" id="69960"/>
    <lineage>
        <taxon>Bacteria</taxon>
        <taxon>Pseudomonadati</taxon>
        <taxon>Pseudomonadota</taxon>
        <taxon>Alphaproteobacteria</taxon>
        <taxon>Rhodospirillales</taxon>
        <taxon>Rhodospirillaceae</taxon>
        <taxon>Rhodospira</taxon>
    </lineage>
</organism>
<dbReference type="InterPro" id="IPR056093">
    <property type="entry name" value="DUF7676"/>
</dbReference>
<evidence type="ECO:0000313" key="2">
    <source>
        <dbReference type="Proteomes" id="UP000199412"/>
    </source>
</evidence>
<dbReference type="Pfam" id="PF24724">
    <property type="entry name" value="DUF7676"/>
    <property type="match status" value="1"/>
</dbReference>
<dbReference type="STRING" id="69960.SAMN05421720_11839"/>
<dbReference type="Proteomes" id="UP000199412">
    <property type="component" value="Unassembled WGS sequence"/>
</dbReference>
<proteinExistence type="predicted"/>
<reference evidence="1 2" key="1">
    <citation type="submission" date="2016-10" db="EMBL/GenBank/DDBJ databases">
        <authorList>
            <person name="de Groot N.N."/>
        </authorList>
    </citation>
    <scope>NUCLEOTIDE SEQUENCE [LARGE SCALE GENOMIC DNA]</scope>
    <source>
        <strain evidence="1 2">ATCC 700224</strain>
    </source>
</reference>
<dbReference type="AlphaFoldDB" id="A0A1G7H7P1"/>
<dbReference type="RefSeq" id="WP_092787910.1">
    <property type="nucleotide sequence ID" value="NZ_FNAP01000018.1"/>
</dbReference>
<sequence>MTTQTITASPAVPYMMEEPGAGRVEIFPLPTDEATLFRLLKDLFEGAWDRIVFGTLIQGAVYEIQLSEPPRRISLLDGYATVDLGAWHFHVCIGENKGMPHRPTDPDLARHRRTHRAELARMLRPDGTPRSWQVRLFNGKDENQMTVFLPHPFLEPGEVITEAPDWSRLDLWDDLRRRYLGLDPDPLDRTGHGNPCGGG</sequence>
<dbReference type="OrthoDB" id="9800692at2"/>
<protein>
    <submittedName>
        <fullName evidence="1">Uncharacterized protein</fullName>
    </submittedName>
</protein>
<name>A0A1G7H7P1_9PROT</name>